<comment type="caution">
    <text evidence="1">The sequence shown here is derived from an EMBL/GenBank/DDBJ whole genome shotgun (WGS) entry which is preliminary data.</text>
</comment>
<dbReference type="EMBL" id="BMAO01004515">
    <property type="protein sequence ID" value="GFQ95146.1"/>
    <property type="molecule type" value="Genomic_DNA"/>
</dbReference>
<name>A0A8X6L4J5_TRICU</name>
<accession>A0A8X6L4J5</accession>
<dbReference type="OrthoDB" id="10504937at2759"/>
<proteinExistence type="predicted"/>
<dbReference type="Proteomes" id="UP000887116">
    <property type="component" value="Unassembled WGS sequence"/>
</dbReference>
<keyword evidence="2" id="KW-1185">Reference proteome</keyword>
<evidence type="ECO:0000313" key="1">
    <source>
        <dbReference type="EMBL" id="GFQ95146.1"/>
    </source>
</evidence>
<evidence type="ECO:0000313" key="2">
    <source>
        <dbReference type="Proteomes" id="UP000887116"/>
    </source>
</evidence>
<sequence length="90" mass="10588">MEDKKVLYEYGGKNENDFGRTYVTLEPISSRRRDAFESFQNECRPIAYDESSNYSLQIYAKNCSLPMQDNWGETEVSDWKQTHIIFAMAE</sequence>
<organism evidence="1 2">
    <name type="scientific">Trichonephila clavata</name>
    <name type="common">Joro spider</name>
    <name type="synonym">Nephila clavata</name>
    <dbReference type="NCBI Taxonomy" id="2740835"/>
    <lineage>
        <taxon>Eukaryota</taxon>
        <taxon>Metazoa</taxon>
        <taxon>Ecdysozoa</taxon>
        <taxon>Arthropoda</taxon>
        <taxon>Chelicerata</taxon>
        <taxon>Arachnida</taxon>
        <taxon>Araneae</taxon>
        <taxon>Araneomorphae</taxon>
        <taxon>Entelegynae</taxon>
        <taxon>Araneoidea</taxon>
        <taxon>Nephilidae</taxon>
        <taxon>Trichonephila</taxon>
    </lineage>
</organism>
<reference evidence="1" key="1">
    <citation type="submission" date="2020-07" db="EMBL/GenBank/DDBJ databases">
        <title>Multicomponent nature underlies the extraordinary mechanical properties of spider dragline silk.</title>
        <authorList>
            <person name="Kono N."/>
            <person name="Nakamura H."/>
            <person name="Mori M."/>
            <person name="Yoshida Y."/>
            <person name="Ohtoshi R."/>
            <person name="Malay A.D."/>
            <person name="Moran D.A.P."/>
            <person name="Tomita M."/>
            <person name="Numata K."/>
            <person name="Arakawa K."/>
        </authorList>
    </citation>
    <scope>NUCLEOTIDE SEQUENCE</scope>
</reference>
<dbReference type="AlphaFoldDB" id="A0A8X6L4J5"/>
<gene>
    <name evidence="1" type="ORF">TNCT_337751</name>
</gene>
<protein>
    <submittedName>
        <fullName evidence="1">Uncharacterized protein</fullName>
    </submittedName>
</protein>